<organism evidence="4 5">
    <name type="scientific">Streptomyces polygonati</name>
    <dbReference type="NCBI Taxonomy" id="1617087"/>
    <lineage>
        <taxon>Bacteria</taxon>
        <taxon>Bacillati</taxon>
        <taxon>Actinomycetota</taxon>
        <taxon>Actinomycetes</taxon>
        <taxon>Kitasatosporales</taxon>
        <taxon>Streptomycetaceae</taxon>
        <taxon>Streptomyces</taxon>
    </lineage>
</organism>
<evidence type="ECO:0000256" key="1">
    <source>
        <dbReference type="ARBA" id="ARBA00022527"/>
    </source>
</evidence>
<evidence type="ECO:0000313" key="5">
    <source>
        <dbReference type="Proteomes" id="UP001595765"/>
    </source>
</evidence>
<dbReference type="PANTHER" id="PTHR35526">
    <property type="entry name" value="ANTI-SIGMA-F FACTOR RSBW-RELATED"/>
    <property type="match status" value="1"/>
</dbReference>
<reference evidence="5" key="1">
    <citation type="journal article" date="2019" name="Int. J. Syst. Evol. Microbiol.">
        <title>The Global Catalogue of Microorganisms (GCM) 10K type strain sequencing project: providing services to taxonomists for standard genome sequencing and annotation.</title>
        <authorList>
            <consortium name="The Broad Institute Genomics Platform"/>
            <consortium name="The Broad Institute Genome Sequencing Center for Infectious Disease"/>
            <person name="Wu L."/>
            <person name="Ma J."/>
        </authorList>
    </citation>
    <scope>NUCLEOTIDE SEQUENCE [LARGE SCALE GENOMIC DNA]</scope>
    <source>
        <strain evidence="5">CGMCC 4.7237</strain>
    </source>
</reference>
<dbReference type="RefSeq" id="WP_386427208.1">
    <property type="nucleotide sequence ID" value="NZ_JBHSBB010000007.1"/>
</dbReference>
<gene>
    <name evidence="4" type="ORF">ACFO3J_07035</name>
</gene>
<dbReference type="GO" id="GO:0005524">
    <property type="term" value="F:ATP binding"/>
    <property type="evidence" value="ECO:0007669"/>
    <property type="project" value="UniProtKB-KW"/>
</dbReference>
<feature type="region of interest" description="Disordered" evidence="2">
    <location>
        <begin position="130"/>
        <end position="154"/>
    </location>
</feature>
<dbReference type="PANTHER" id="PTHR35526:SF3">
    <property type="entry name" value="ANTI-SIGMA-F FACTOR RSBW"/>
    <property type="match status" value="1"/>
</dbReference>
<keyword evidence="5" id="KW-1185">Reference proteome</keyword>
<dbReference type="CDD" id="cd16936">
    <property type="entry name" value="HATPase_RsbW-like"/>
    <property type="match status" value="1"/>
</dbReference>
<evidence type="ECO:0000313" key="4">
    <source>
        <dbReference type="EMBL" id="MFC4031227.1"/>
    </source>
</evidence>
<comment type="caution">
    <text evidence="4">The sequence shown here is derived from an EMBL/GenBank/DDBJ whole genome shotgun (WGS) entry which is preliminary data.</text>
</comment>
<dbReference type="InterPro" id="IPR050267">
    <property type="entry name" value="Anti-sigma-factor_SerPK"/>
</dbReference>
<dbReference type="SUPFAM" id="SSF55874">
    <property type="entry name" value="ATPase domain of HSP90 chaperone/DNA topoisomerase II/histidine kinase"/>
    <property type="match status" value="1"/>
</dbReference>
<evidence type="ECO:0000256" key="2">
    <source>
        <dbReference type="SAM" id="MobiDB-lite"/>
    </source>
</evidence>
<dbReference type="Proteomes" id="UP001595765">
    <property type="component" value="Unassembled WGS sequence"/>
</dbReference>
<keyword evidence="4" id="KW-0067">ATP-binding</keyword>
<dbReference type="Gene3D" id="3.30.565.10">
    <property type="entry name" value="Histidine kinase-like ATPase, C-terminal domain"/>
    <property type="match status" value="1"/>
</dbReference>
<dbReference type="InterPro" id="IPR003594">
    <property type="entry name" value="HATPase_dom"/>
</dbReference>
<keyword evidence="1" id="KW-0808">Transferase</keyword>
<evidence type="ECO:0000259" key="3">
    <source>
        <dbReference type="Pfam" id="PF13581"/>
    </source>
</evidence>
<dbReference type="InterPro" id="IPR036890">
    <property type="entry name" value="HATPase_C_sf"/>
</dbReference>
<sequence length="154" mass="15974">MSAYRRGVGGPPAVELSVVSGADLLPVAAADVRQRVRRALLDSGERCDPIPTEDALLVASELATNAIVHGGGITGFQAEVLDGVLVLAISDSADVVPTMTRRLPGDSRPGGYGWPIIQRLAHRVVVEPRRRAAGEGPSGAGPVGKTITVTLPLR</sequence>
<proteinExistence type="predicted"/>
<dbReference type="EMBL" id="JBHSBB010000007">
    <property type="protein sequence ID" value="MFC4031227.1"/>
    <property type="molecule type" value="Genomic_DNA"/>
</dbReference>
<dbReference type="Pfam" id="PF13581">
    <property type="entry name" value="HATPase_c_2"/>
    <property type="match status" value="1"/>
</dbReference>
<name>A0ABV8HJN6_9ACTN</name>
<keyword evidence="4" id="KW-0547">Nucleotide-binding</keyword>
<protein>
    <submittedName>
        <fullName evidence="4">ATP-binding protein</fullName>
    </submittedName>
</protein>
<keyword evidence="1" id="KW-0418">Kinase</keyword>
<feature type="domain" description="Histidine kinase/HSP90-like ATPase" evidence="3">
    <location>
        <begin position="29"/>
        <end position="128"/>
    </location>
</feature>
<keyword evidence="1" id="KW-0723">Serine/threonine-protein kinase</keyword>
<accession>A0ABV8HJN6</accession>